<dbReference type="AlphaFoldDB" id="A0A2C9UM09"/>
<dbReference type="InterPro" id="IPR013083">
    <property type="entry name" value="Znf_RING/FYVE/PHD"/>
</dbReference>
<dbReference type="CDD" id="cd16664">
    <property type="entry name" value="RING-Ubox_PUB"/>
    <property type="match status" value="1"/>
</dbReference>
<dbReference type="STRING" id="3983.A0A2C9UM09"/>
<evidence type="ECO:0000313" key="10">
    <source>
        <dbReference type="Proteomes" id="UP000091857"/>
    </source>
</evidence>
<dbReference type="Gramene" id="Manes.14G091900.7.v8.1">
    <property type="protein sequence ID" value="Manes.14G091900.7.v8.1.CDS"/>
    <property type="gene ID" value="Manes.14G091900.v8.1"/>
</dbReference>
<dbReference type="Proteomes" id="UP000091857">
    <property type="component" value="Chromosome 14"/>
</dbReference>
<evidence type="ECO:0000256" key="7">
    <source>
        <dbReference type="SAM" id="MobiDB-lite"/>
    </source>
</evidence>
<dbReference type="PANTHER" id="PTHR45958:SF4">
    <property type="entry name" value="U-BOX DOMAIN-CONTAINING PROTEIN 42-RELATED"/>
    <property type="match status" value="1"/>
</dbReference>
<name>A0A2C9UM09_MANES</name>
<dbReference type="OrthoDB" id="10064100at2759"/>
<reference evidence="10" key="1">
    <citation type="journal article" date="2016" name="Nat. Biotechnol.">
        <title>Sequencing wild and cultivated cassava and related species reveals extensive interspecific hybridization and genetic diversity.</title>
        <authorList>
            <person name="Bredeson J.V."/>
            <person name="Lyons J.B."/>
            <person name="Prochnik S.E."/>
            <person name="Wu G.A."/>
            <person name="Ha C.M."/>
            <person name="Edsinger-Gonzales E."/>
            <person name="Grimwood J."/>
            <person name="Schmutz J."/>
            <person name="Rabbi I.Y."/>
            <person name="Egesi C."/>
            <person name="Nauluvula P."/>
            <person name="Lebot V."/>
            <person name="Ndunguru J."/>
            <person name="Mkamilo G."/>
            <person name="Bart R.S."/>
            <person name="Setter T.L."/>
            <person name="Gleadow R.M."/>
            <person name="Kulakow P."/>
            <person name="Ferguson M.E."/>
            <person name="Rounsley S."/>
            <person name="Rokhsar D.S."/>
        </authorList>
    </citation>
    <scope>NUCLEOTIDE SEQUENCE [LARGE SCALE GENOMIC DNA]</scope>
    <source>
        <strain evidence="10">cv. AM560-2</strain>
    </source>
</reference>
<dbReference type="Pfam" id="PF04564">
    <property type="entry name" value="U-box"/>
    <property type="match status" value="1"/>
</dbReference>
<comment type="catalytic activity">
    <reaction evidence="1">
        <text>S-ubiquitinyl-[E2 ubiquitin-conjugating enzyme]-L-cysteine + [acceptor protein]-L-lysine = [E2 ubiquitin-conjugating enzyme]-L-cysteine + N(6)-ubiquitinyl-[acceptor protein]-L-lysine.</text>
        <dbReference type="EC" id="2.3.2.27"/>
    </reaction>
</comment>
<dbReference type="InterPro" id="IPR045210">
    <property type="entry name" value="RING-Ubox_PUB"/>
</dbReference>
<proteinExistence type="predicted"/>
<evidence type="ECO:0000256" key="4">
    <source>
        <dbReference type="ARBA" id="ARBA00022679"/>
    </source>
</evidence>
<dbReference type="Gene3D" id="1.25.10.10">
    <property type="entry name" value="Leucine-rich Repeat Variant"/>
    <property type="match status" value="3"/>
</dbReference>
<dbReference type="GO" id="GO:0016567">
    <property type="term" value="P:protein ubiquitination"/>
    <property type="evidence" value="ECO:0007669"/>
    <property type="project" value="UniProtKB-UniPathway"/>
</dbReference>
<comment type="pathway">
    <text evidence="2">Protein modification; protein ubiquitination.</text>
</comment>
<dbReference type="EC" id="2.3.2.27" evidence="3"/>
<evidence type="ECO:0000259" key="8">
    <source>
        <dbReference type="PROSITE" id="PS51698"/>
    </source>
</evidence>
<dbReference type="SMART" id="SM00185">
    <property type="entry name" value="ARM"/>
    <property type="match status" value="5"/>
</dbReference>
<feature type="compositionally biased region" description="Basic and acidic residues" evidence="7">
    <location>
        <begin position="155"/>
        <end position="176"/>
    </location>
</feature>
<dbReference type="EMBL" id="CM004400">
    <property type="protein sequence ID" value="OAY31197.1"/>
    <property type="molecule type" value="Genomic_DNA"/>
</dbReference>
<feature type="domain" description="U-box" evidence="8">
    <location>
        <begin position="237"/>
        <end position="315"/>
    </location>
</feature>
<dbReference type="PANTHER" id="PTHR45958">
    <property type="entry name" value="RING-TYPE E3 UBIQUITIN TRANSFERASE"/>
    <property type="match status" value="1"/>
</dbReference>
<evidence type="ECO:0000256" key="2">
    <source>
        <dbReference type="ARBA" id="ARBA00004906"/>
    </source>
</evidence>
<dbReference type="GO" id="GO:0061630">
    <property type="term" value="F:ubiquitin protein ligase activity"/>
    <property type="evidence" value="ECO:0007669"/>
    <property type="project" value="UniProtKB-EC"/>
</dbReference>
<keyword evidence="10" id="KW-1185">Reference proteome</keyword>
<dbReference type="UniPathway" id="UPA00143"/>
<feature type="region of interest" description="Disordered" evidence="7">
    <location>
        <begin position="146"/>
        <end position="182"/>
    </location>
</feature>
<gene>
    <name evidence="9" type="ORF">MANES_14G091900v8</name>
</gene>
<dbReference type="InterPro" id="IPR052608">
    <property type="entry name" value="U-box_domain_protein"/>
</dbReference>
<evidence type="ECO:0000313" key="9">
    <source>
        <dbReference type="EMBL" id="OAY31197.1"/>
    </source>
</evidence>
<keyword evidence="5" id="KW-0677">Repeat</keyword>
<organism evidence="9 10">
    <name type="scientific">Manihot esculenta</name>
    <name type="common">Cassava</name>
    <name type="synonym">Jatropha manihot</name>
    <dbReference type="NCBI Taxonomy" id="3983"/>
    <lineage>
        <taxon>Eukaryota</taxon>
        <taxon>Viridiplantae</taxon>
        <taxon>Streptophyta</taxon>
        <taxon>Embryophyta</taxon>
        <taxon>Tracheophyta</taxon>
        <taxon>Spermatophyta</taxon>
        <taxon>Magnoliopsida</taxon>
        <taxon>eudicotyledons</taxon>
        <taxon>Gunneridae</taxon>
        <taxon>Pentapetalae</taxon>
        <taxon>rosids</taxon>
        <taxon>fabids</taxon>
        <taxon>Malpighiales</taxon>
        <taxon>Euphorbiaceae</taxon>
        <taxon>Crotonoideae</taxon>
        <taxon>Manihoteae</taxon>
        <taxon>Manihot</taxon>
    </lineage>
</organism>
<dbReference type="SUPFAM" id="SSF57850">
    <property type="entry name" value="RING/U-box"/>
    <property type="match status" value="1"/>
</dbReference>
<protein>
    <recommendedName>
        <fullName evidence="3">RING-type E3 ubiquitin transferase</fullName>
        <ecNumber evidence="3">2.3.2.27</ecNumber>
    </recommendedName>
</protein>
<dbReference type="PROSITE" id="PS50176">
    <property type="entry name" value="ARM_REPEAT"/>
    <property type="match status" value="1"/>
</dbReference>
<evidence type="ECO:0000256" key="3">
    <source>
        <dbReference type="ARBA" id="ARBA00012483"/>
    </source>
</evidence>
<comment type="caution">
    <text evidence="9">The sequence shown here is derived from an EMBL/GenBank/DDBJ whole genome shotgun (WGS) entry which is preliminary data.</text>
</comment>
<dbReference type="SUPFAM" id="SSF48371">
    <property type="entry name" value="ARM repeat"/>
    <property type="match status" value="2"/>
</dbReference>
<dbReference type="Gene3D" id="3.30.40.10">
    <property type="entry name" value="Zinc/RING finger domain, C3HC4 (zinc finger)"/>
    <property type="match status" value="1"/>
</dbReference>
<dbReference type="Gramene" id="Manes.14G091900.3.v8.1">
    <property type="protein sequence ID" value="Manes.14G091900.3.v8.1.CDS"/>
    <property type="gene ID" value="Manes.14G091900.v8.1"/>
</dbReference>
<dbReference type="InterPro" id="IPR011989">
    <property type="entry name" value="ARM-like"/>
</dbReference>
<sequence length="1024" mass="114266">MSLNKGQNSIASVAESLLVSISEIIESAALEEVEQETFAEIGCYFYRASFSIMELQTTENTPENAMDVLESLSSAINVAKHLMNKCQRGNSSKSDSELKSTIQQLEEVINHMGEHLSLIPSSTFQNQKYAEVSVRSLSNEMKHAHFEVGQNQESQTKELEPQKSLSEEEHNHHEEPVQTESDLYSINVEVSRDNFQFLNKPYLIEFLKNKSLSSQSELNNRSMSSSALPQTIGYIEPLYKTFYCPLTNQIMDDPVTIESGVTYERHAIIEWFEEFDNSEEILCPTTGKKLLSTVLRPNIALKTTIEEWKARDEEAKIKVACAALSLGSSASMVFEAIRDLQGICARKQYNKVQVCNAGVLPLLVKFLEYKDRDVRCAVLELLRELADDDDGKEMIAKMADISTVIKMLSSGHQPIRHAALLLLLELSRSQALCQKIGSVPGGVLMLIRCKYHHSVDAFSSEKADEILRNLEKSPENIKHMAENGLLEPLLSHLIEGSEEIQMEMASYLGEIALGNDSKTYVAEKASPTLIQMVHRGNTLSRSAAFKALAQISSYSSNARILTKAGIIQVMAEEMFTRRIYDEPMNSRNEAAAILANIFEAGIEFQNLQVNTHGHKITSDYVLYNIIHMLKNSTPDELNVNLLRIVLSLLKDPNAVNNIVSVVKESEASYTLIELINNPQEELGVAAIKLLIELSPHMGHTLVERLCKTRGQPESLILGHMTTQISERHAVSAKFLAKLPHQNLTLNLALLRKNTVPTVVQTINQLQISGIRTSRYASAYLEGLVAILVRLTTTLYEPEFLSLARKYNFTSLFTELLMKTSSDEVQRLSAIGLENLSEESINLSKPQQMKKSKSWKQALPKFLYLGSSKKRKESICPVHRGACSSQNTFCLIDAKAVERLLACLDNENVVVVEAALSAICTLLDDKVDVEKSVSMLSEVNAIHHVLNVVKEHRGEGLWQKSFWIIERFLMKGGDKSASDISQDKLLPATLISAFHHGNGNTRQMAEKILSLLNKVPGIPTAGYTL</sequence>
<dbReference type="SMART" id="SM00504">
    <property type="entry name" value="Ubox"/>
    <property type="match status" value="1"/>
</dbReference>
<feature type="repeat" description="ARM" evidence="6">
    <location>
        <begin position="358"/>
        <end position="400"/>
    </location>
</feature>
<dbReference type="InterPro" id="IPR016024">
    <property type="entry name" value="ARM-type_fold"/>
</dbReference>
<dbReference type="InterPro" id="IPR003613">
    <property type="entry name" value="Ubox_domain"/>
</dbReference>
<dbReference type="Pfam" id="PF00514">
    <property type="entry name" value="Arm"/>
    <property type="match status" value="1"/>
</dbReference>
<evidence type="ECO:0000256" key="6">
    <source>
        <dbReference type="PROSITE-ProRule" id="PRU00259"/>
    </source>
</evidence>
<evidence type="ECO:0000256" key="1">
    <source>
        <dbReference type="ARBA" id="ARBA00000900"/>
    </source>
</evidence>
<keyword evidence="4" id="KW-0808">Transferase</keyword>
<dbReference type="PROSITE" id="PS51698">
    <property type="entry name" value="U_BOX"/>
    <property type="match status" value="1"/>
</dbReference>
<dbReference type="InterPro" id="IPR000225">
    <property type="entry name" value="Armadillo"/>
</dbReference>
<accession>A0A2C9UM09</accession>
<evidence type="ECO:0000256" key="5">
    <source>
        <dbReference type="ARBA" id="ARBA00022737"/>
    </source>
</evidence>